<protein>
    <submittedName>
        <fullName evidence="1">Uncharacterized protein</fullName>
    </submittedName>
</protein>
<evidence type="ECO:0000313" key="1">
    <source>
        <dbReference type="EMBL" id="MBS3057654.1"/>
    </source>
</evidence>
<dbReference type="Proteomes" id="UP000677687">
    <property type="component" value="Unassembled WGS sequence"/>
</dbReference>
<comment type="caution">
    <text evidence="1">The sequence shown here is derived from an EMBL/GenBank/DDBJ whole genome shotgun (WGS) entry which is preliminary data.</text>
</comment>
<accession>A0A8T4KUN7</accession>
<name>A0A8T4KUN7_9ARCH</name>
<dbReference type="AlphaFoldDB" id="A0A8T4KUN7"/>
<reference evidence="1" key="2">
    <citation type="submission" date="2021-05" db="EMBL/GenBank/DDBJ databases">
        <title>Protein family content uncovers lineage relationships and bacterial pathway maintenance mechanisms in DPANN archaea.</title>
        <authorList>
            <person name="Castelle C.J."/>
            <person name="Meheust R."/>
            <person name="Jaffe A.L."/>
            <person name="Seitz K."/>
            <person name="Gong X."/>
            <person name="Baker B.J."/>
            <person name="Banfield J.F."/>
        </authorList>
    </citation>
    <scope>NUCLEOTIDE SEQUENCE</scope>
    <source>
        <strain evidence="1">RIFCSPHIGHO2_01_FULL_AR10_44_11</strain>
    </source>
</reference>
<dbReference type="EMBL" id="JAGVWD010000051">
    <property type="protein sequence ID" value="MBS3057654.1"/>
    <property type="molecule type" value="Genomic_DNA"/>
</dbReference>
<evidence type="ECO:0000313" key="2">
    <source>
        <dbReference type="Proteomes" id="UP000677687"/>
    </source>
</evidence>
<organism evidence="1 2">
    <name type="scientific">Candidatus Iainarchaeum sp</name>
    <dbReference type="NCBI Taxonomy" id="3101447"/>
    <lineage>
        <taxon>Archaea</taxon>
        <taxon>Candidatus Iainarchaeota</taxon>
        <taxon>Candidatus Iainarchaeia</taxon>
        <taxon>Candidatus Iainarchaeales</taxon>
        <taxon>Candidatus Iainarchaeaceae</taxon>
        <taxon>Candidatus Iainarchaeum</taxon>
    </lineage>
</organism>
<sequence>MLIKRKVLKGLKVSTEHRLLPKYSLETNKFSKEQKIKATLISLEKNKSPIMTTFLTSNPYAERKCGLGAVLKGKKRKWISAQSADPRQIVKSFGKNGFGHMSRQILYETIKEAKRSGLDLIMAWPHTSFVRKIEKEAGFENLTGTPIWFIKLR</sequence>
<reference evidence="1" key="1">
    <citation type="submission" date="2021-03" db="EMBL/GenBank/DDBJ databases">
        <authorList>
            <person name="Jaffe A."/>
        </authorList>
    </citation>
    <scope>NUCLEOTIDE SEQUENCE</scope>
    <source>
        <strain evidence="1">RIFCSPHIGHO2_01_FULL_AR10_44_11</strain>
    </source>
</reference>
<gene>
    <name evidence="1" type="ORF">J4415_03440</name>
</gene>
<proteinExistence type="predicted"/>